<dbReference type="SUPFAM" id="SSF53098">
    <property type="entry name" value="Ribonuclease H-like"/>
    <property type="match status" value="1"/>
</dbReference>
<dbReference type="PROSITE" id="PS50879">
    <property type="entry name" value="RNASE_H_1"/>
    <property type="match status" value="1"/>
</dbReference>
<name>A0ABQ5CKL7_9ASTR</name>
<dbReference type="InterPro" id="IPR036397">
    <property type="entry name" value="RNaseH_sf"/>
</dbReference>
<dbReference type="InterPro" id="IPR002156">
    <property type="entry name" value="RNaseH_domain"/>
</dbReference>
<proteinExistence type="predicted"/>
<dbReference type="Pfam" id="PF13456">
    <property type="entry name" value="RVT_3"/>
    <property type="match status" value="1"/>
</dbReference>
<dbReference type="CDD" id="cd06222">
    <property type="entry name" value="RNase_H_like"/>
    <property type="match status" value="1"/>
</dbReference>
<dbReference type="Proteomes" id="UP001151760">
    <property type="component" value="Unassembled WGS sequence"/>
</dbReference>
<gene>
    <name evidence="2" type="ORF">Tco_0907835</name>
</gene>
<comment type="caution">
    <text evidence="2">The sequence shown here is derived from an EMBL/GenBank/DDBJ whole genome shotgun (WGS) entry which is preliminary data.</text>
</comment>
<evidence type="ECO:0000313" key="3">
    <source>
        <dbReference type="Proteomes" id="UP001151760"/>
    </source>
</evidence>
<keyword evidence="3" id="KW-1185">Reference proteome</keyword>
<dbReference type="PANTHER" id="PTHR47723">
    <property type="entry name" value="OS05G0353850 PROTEIN"/>
    <property type="match status" value="1"/>
</dbReference>
<evidence type="ECO:0000313" key="2">
    <source>
        <dbReference type="EMBL" id="GJT27560.1"/>
    </source>
</evidence>
<evidence type="ECO:0000259" key="1">
    <source>
        <dbReference type="PROSITE" id="PS50879"/>
    </source>
</evidence>
<dbReference type="PANTHER" id="PTHR47723:SF19">
    <property type="entry name" value="POLYNUCLEOTIDYL TRANSFERASE, RIBONUCLEASE H-LIKE SUPERFAMILY PROTEIN"/>
    <property type="match status" value="1"/>
</dbReference>
<reference evidence="2" key="2">
    <citation type="submission" date="2022-01" db="EMBL/GenBank/DDBJ databases">
        <authorList>
            <person name="Yamashiro T."/>
            <person name="Shiraishi A."/>
            <person name="Satake H."/>
            <person name="Nakayama K."/>
        </authorList>
    </citation>
    <scope>NUCLEOTIDE SEQUENCE</scope>
</reference>
<sequence>MVRKKGGTNVPKENKIALKSRWTFPGVNMLKLNTDGSSKGNPGPSSFGGLIRDGKGRWICGYMGKIKGKSCTAFEAEVWSVYKGLCLIKEKNMSNLFIETDCEAVMRLGWKGADKDHPLKSIMDDITHMMKEHKCVMLHTRRDGNQCADHMARLGGTRSEEYTVFEQPPMTLKPYLLRDIEAAKKYELINVT</sequence>
<dbReference type="InterPro" id="IPR044730">
    <property type="entry name" value="RNase_H-like_dom_plant"/>
</dbReference>
<organism evidence="2 3">
    <name type="scientific">Tanacetum coccineum</name>
    <dbReference type="NCBI Taxonomy" id="301880"/>
    <lineage>
        <taxon>Eukaryota</taxon>
        <taxon>Viridiplantae</taxon>
        <taxon>Streptophyta</taxon>
        <taxon>Embryophyta</taxon>
        <taxon>Tracheophyta</taxon>
        <taxon>Spermatophyta</taxon>
        <taxon>Magnoliopsida</taxon>
        <taxon>eudicotyledons</taxon>
        <taxon>Gunneridae</taxon>
        <taxon>Pentapetalae</taxon>
        <taxon>asterids</taxon>
        <taxon>campanulids</taxon>
        <taxon>Asterales</taxon>
        <taxon>Asteraceae</taxon>
        <taxon>Asteroideae</taxon>
        <taxon>Anthemideae</taxon>
        <taxon>Anthemidinae</taxon>
        <taxon>Tanacetum</taxon>
    </lineage>
</organism>
<reference evidence="2" key="1">
    <citation type="journal article" date="2022" name="Int. J. Mol. Sci.">
        <title>Draft Genome of Tanacetum Coccineum: Genomic Comparison of Closely Related Tanacetum-Family Plants.</title>
        <authorList>
            <person name="Yamashiro T."/>
            <person name="Shiraishi A."/>
            <person name="Nakayama K."/>
            <person name="Satake H."/>
        </authorList>
    </citation>
    <scope>NUCLEOTIDE SEQUENCE</scope>
</reference>
<dbReference type="EMBL" id="BQNB010014387">
    <property type="protein sequence ID" value="GJT27560.1"/>
    <property type="molecule type" value="Genomic_DNA"/>
</dbReference>
<protein>
    <submittedName>
        <fullName evidence="2">Ribonuclease H protein</fullName>
    </submittedName>
</protein>
<dbReference type="InterPro" id="IPR053151">
    <property type="entry name" value="RNase_H-like"/>
</dbReference>
<feature type="domain" description="RNase H type-1" evidence="1">
    <location>
        <begin position="26"/>
        <end position="157"/>
    </location>
</feature>
<accession>A0ABQ5CKL7</accession>
<dbReference type="Gene3D" id="3.30.420.10">
    <property type="entry name" value="Ribonuclease H-like superfamily/Ribonuclease H"/>
    <property type="match status" value="1"/>
</dbReference>
<dbReference type="InterPro" id="IPR012337">
    <property type="entry name" value="RNaseH-like_sf"/>
</dbReference>